<name>A0A1S5R3I8_9CAUD</name>
<dbReference type="Proteomes" id="UP000225821">
    <property type="component" value="Segment"/>
</dbReference>
<gene>
    <name evidence="1" type="ORF">pf16_38</name>
</gene>
<keyword evidence="2" id="KW-1185">Reference proteome</keyword>
<proteinExistence type="predicted"/>
<sequence>MKSLAELEAENAELKQLIDENFIEAVMAWGMVLGVHEEKNADRISKLAAALKRFYELCGHVYPEENNNDVCT</sequence>
<dbReference type="EMBL" id="KU873925">
    <property type="protein sequence ID" value="AND74961.1"/>
    <property type="molecule type" value="Genomic_DNA"/>
</dbReference>
<accession>A0A1S5R3I8</accession>
<organism evidence="1 2">
    <name type="scientific">Pseudomonas phage pf16</name>
    <dbReference type="NCBI Taxonomy" id="1815630"/>
    <lineage>
        <taxon>Viruses</taxon>
        <taxon>Duplodnaviria</taxon>
        <taxon>Heunggongvirae</taxon>
        <taxon>Uroviricota</taxon>
        <taxon>Caudoviricetes</taxon>
        <taxon>Chakrabartyvirus</taxon>
        <taxon>Chakrabartyvirus pf16</taxon>
    </lineage>
</organism>
<evidence type="ECO:0000313" key="1">
    <source>
        <dbReference type="EMBL" id="AND74961.1"/>
    </source>
</evidence>
<protein>
    <submittedName>
        <fullName evidence="1">Uncharacterized protein</fullName>
    </submittedName>
</protein>
<evidence type="ECO:0000313" key="2">
    <source>
        <dbReference type="Proteomes" id="UP000225821"/>
    </source>
</evidence>
<reference evidence="1 2" key="1">
    <citation type="submission" date="2016-03" db="EMBL/GenBank/DDBJ databases">
        <title>Characterisation of pf16 and phiPMW: Two novel phages infecting Pseudomonas putida PpG1.</title>
        <authorList>
            <person name="Magill D.J."/>
            <person name="Krylov V.N."/>
            <person name="Shaburova O.V."/>
            <person name="Allen C.C.R."/>
            <person name="McGrath J.W."/>
            <person name="Quinn J.P."/>
            <person name="Kulakov L.A."/>
        </authorList>
    </citation>
    <scope>NUCLEOTIDE SEQUENCE [LARGE SCALE GENOMIC DNA]</scope>
</reference>